<keyword evidence="2" id="KW-0808">Transferase</keyword>
<evidence type="ECO:0000259" key="7">
    <source>
        <dbReference type="PROSITE" id="PS50011"/>
    </source>
</evidence>
<name>A0A7R9R267_9ACAR</name>
<dbReference type="GO" id="GO:0033554">
    <property type="term" value="P:cellular response to stress"/>
    <property type="evidence" value="ECO:0007669"/>
    <property type="project" value="TreeGrafter"/>
</dbReference>
<gene>
    <name evidence="8" type="ORF">ONB1V03_LOCUS22291</name>
</gene>
<dbReference type="PROSITE" id="PS00107">
    <property type="entry name" value="PROTEIN_KINASE_ATP"/>
    <property type="match status" value="1"/>
</dbReference>
<keyword evidence="1" id="KW-0723">Serine/threonine-protein kinase</keyword>
<evidence type="ECO:0000256" key="3">
    <source>
        <dbReference type="ARBA" id="ARBA00022741"/>
    </source>
</evidence>
<dbReference type="EMBL" id="OC963642">
    <property type="protein sequence ID" value="CAD7665734.1"/>
    <property type="molecule type" value="Genomic_DNA"/>
</dbReference>
<dbReference type="InterPro" id="IPR017441">
    <property type="entry name" value="Protein_kinase_ATP_BS"/>
</dbReference>
<dbReference type="Gene3D" id="3.30.200.20">
    <property type="entry name" value="Phosphorylase Kinase, domain 1"/>
    <property type="match status" value="1"/>
</dbReference>
<dbReference type="SMART" id="SM00220">
    <property type="entry name" value="S_TKc"/>
    <property type="match status" value="1"/>
</dbReference>
<keyword evidence="3 6" id="KW-0547">Nucleotide-binding</keyword>
<dbReference type="Gene3D" id="1.10.510.10">
    <property type="entry name" value="Transferase(Phosphotransferase) domain 1"/>
    <property type="match status" value="1"/>
</dbReference>
<dbReference type="Proteomes" id="UP000728032">
    <property type="component" value="Unassembled WGS sequence"/>
</dbReference>
<dbReference type="GO" id="GO:0005524">
    <property type="term" value="F:ATP binding"/>
    <property type="evidence" value="ECO:0007669"/>
    <property type="project" value="UniProtKB-UniRule"/>
</dbReference>
<evidence type="ECO:0000256" key="2">
    <source>
        <dbReference type="ARBA" id="ARBA00022679"/>
    </source>
</evidence>
<keyword evidence="9" id="KW-1185">Reference proteome</keyword>
<dbReference type="PANTHER" id="PTHR11584">
    <property type="entry name" value="SERINE/THREONINE PROTEIN KINASE"/>
    <property type="match status" value="1"/>
</dbReference>
<evidence type="ECO:0000256" key="1">
    <source>
        <dbReference type="ARBA" id="ARBA00022527"/>
    </source>
</evidence>
<dbReference type="Pfam" id="PF00069">
    <property type="entry name" value="Pkinase"/>
    <property type="match status" value="1"/>
</dbReference>
<reference evidence="8" key="1">
    <citation type="submission" date="2020-11" db="EMBL/GenBank/DDBJ databases">
        <authorList>
            <person name="Tran Van P."/>
        </authorList>
    </citation>
    <scope>NUCLEOTIDE SEQUENCE</scope>
</reference>
<proteinExistence type="predicted"/>
<dbReference type="OrthoDB" id="275301at2759"/>
<evidence type="ECO:0000256" key="5">
    <source>
        <dbReference type="ARBA" id="ARBA00022840"/>
    </source>
</evidence>
<evidence type="ECO:0000313" key="8">
    <source>
        <dbReference type="EMBL" id="CAD7665734.1"/>
    </source>
</evidence>
<feature type="binding site" evidence="6">
    <location>
        <position position="63"/>
    </location>
    <ligand>
        <name>ATP</name>
        <dbReference type="ChEBI" id="CHEBI:30616"/>
    </ligand>
</feature>
<feature type="non-terminal residue" evidence="8">
    <location>
        <position position="1"/>
    </location>
</feature>
<dbReference type="GO" id="GO:0004709">
    <property type="term" value="F:MAP kinase kinase kinase activity"/>
    <property type="evidence" value="ECO:0007669"/>
    <property type="project" value="TreeGrafter"/>
</dbReference>
<dbReference type="InterPro" id="IPR011009">
    <property type="entry name" value="Kinase-like_dom_sf"/>
</dbReference>
<dbReference type="AlphaFoldDB" id="A0A7R9R267"/>
<evidence type="ECO:0000256" key="4">
    <source>
        <dbReference type="ARBA" id="ARBA00022777"/>
    </source>
</evidence>
<dbReference type="InterPro" id="IPR000719">
    <property type="entry name" value="Prot_kinase_dom"/>
</dbReference>
<accession>A0A7R9R267</accession>
<evidence type="ECO:0000313" key="9">
    <source>
        <dbReference type="Proteomes" id="UP000728032"/>
    </source>
</evidence>
<dbReference type="SUPFAM" id="SSF56112">
    <property type="entry name" value="Protein kinase-like (PK-like)"/>
    <property type="match status" value="1"/>
</dbReference>
<evidence type="ECO:0000256" key="6">
    <source>
        <dbReference type="PROSITE-ProRule" id="PRU10141"/>
    </source>
</evidence>
<keyword evidence="5 6" id="KW-0067">ATP-binding</keyword>
<feature type="domain" description="Protein kinase" evidence="7">
    <location>
        <begin position="29"/>
        <end position="147"/>
    </location>
</feature>
<organism evidence="8">
    <name type="scientific">Oppiella nova</name>
    <dbReference type="NCBI Taxonomy" id="334625"/>
    <lineage>
        <taxon>Eukaryota</taxon>
        <taxon>Metazoa</taxon>
        <taxon>Ecdysozoa</taxon>
        <taxon>Arthropoda</taxon>
        <taxon>Chelicerata</taxon>
        <taxon>Arachnida</taxon>
        <taxon>Acari</taxon>
        <taxon>Acariformes</taxon>
        <taxon>Sarcoptiformes</taxon>
        <taxon>Oribatida</taxon>
        <taxon>Brachypylina</taxon>
        <taxon>Oppioidea</taxon>
        <taxon>Oppiidae</taxon>
        <taxon>Oppiella</taxon>
    </lineage>
</organism>
<sequence>MTADEEGVTDLDSIADTGPIQFEYELNEQNRRIRLGKGTYGVVFAARDLRTQVTIAVKEIPIKNIGEVQPLHEEIKLHSQLRHKNIVIYLGSVCEGETFKILMERVPGGSLSQLLRSKWGPLKDNEPTISFYTRQILEGLKYLHDQK</sequence>
<dbReference type="PROSITE" id="PS50011">
    <property type="entry name" value="PROTEIN_KINASE_DOM"/>
    <property type="match status" value="1"/>
</dbReference>
<keyword evidence="4" id="KW-0418">Kinase</keyword>
<protein>
    <recommendedName>
        <fullName evidence="7">Protein kinase domain-containing protein</fullName>
    </recommendedName>
</protein>
<dbReference type="EMBL" id="CAJPVJ010048817">
    <property type="protein sequence ID" value="CAG2182870.1"/>
    <property type="molecule type" value="Genomic_DNA"/>
</dbReference>
<dbReference type="PANTHER" id="PTHR11584:SF394">
    <property type="entry name" value="APOPTOTIC SIGNAL-REGULATING KINASE 1, ISOFORM C"/>
    <property type="match status" value="1"/>
</dbReference>